<dbReference type="AlphaFoldDB" id="A0A067MSD4"/>
<evidence type="ECO:0000256" key="1">
    <source>
        <dbReference type="SAM" id="MobiDB-lite"/>
    </source>
</evidence>
<gene>
    <name evidence="2" type="ORF">BOTBODRAFT_143467</name>
</gene>
<accession>A0A067MSD4</accession>
<dbReference type="Proteomes" id="UP000027195">
    <property type="component" value="Unassembled WGS sequence"/>
</dbReference>
<organism evidence="2 3">
    <name type="scientific">Botryobasidium botryosum (strain FD-172 SS1)</name>
    <dbReference type="NCBI Taxonomy" id="930990"/>
    <lineage>
        <taxon>Eukaryota</taxon>
        <taxon>Fungi</taxon>
        <taxon>Dikarya</taxon>
        <taxon>Basidiomycota</taxon>
        <taxon>Agaricomycotina</taxon>
        <taxon>Agaricomycetes</taxon>
        <taxon>Cantharellales</taxon>
        <taxon>Botryobasidiaceae</taxon>
        <taxon>Botryobasidium</taxon>
    </lineage>
</organism>
<dbReference type="InParanoid" id="A0A067MSD4"/>
<name>A0A067MSD4_BOTB1</name>
<sequence length="318" mass="34678">MTEEPGTLLSHGEVTGIVVCPAIGLCGFLGERIDGLGAFQYIRIQKRDADPAGACHWQRPIAQIKDTTQPSKTENRDPAGDCGLNRVDTNAVNLSPQHPDAGTLNEQLSWIQICESAVLAVGLNGIGDFGWRSANGSFHFICAVTESRSTAISLGRCWRLATGISVAGVTYLSLPAGGWQLAPLRVGPEYRGSLNGALGSSSRLAADGIRISHVARILDGHDIYPCYATVYSKYARRGYCDSKRWQVNQSRFTTRCWPSRLATYSPAPTPPQPIYRQLIQGPSPRTFLPQDFPRTRQRRDRAVGQLHAPATGHNPQQT</sequence>
<dbReference type="EMBL" id="KL198021">
    <property type="protein sequence ID" value="KDQ18514.1"/>
    <property type="molecule type" value="Genomic_DNA"/>
</dbReference>
<keyword evidence="3" id="KW-1185">Reference proteome</keyword>
<proteinExistence type="predicted"/>
<evidence type="ECO:0000313" key="2">
    <source>
        <dbReference type="EMBL" id="KDQ18514.1"/>
    </source>
</evidence>
<evidence type="ECO:0000313" key="3">
    <source>
        <dbReference type="Proteomes" id="UP000027195"/>
    </source>
</evidence>
<protein>
    <submittedName>
        <fullName evidence="2">Uncharacterized protein</fullName>
    </submittedName>
</protein>
<dbReference type="HOGENOM" id="CLU_874328_0_0_1"/>
<feature type="region of interest" description="Disordered" evidence="1">
    <location>
        <begin position="281"/>
        <end position="318"/>
    </location>
</feature>
<reference evidence="3" key="1">
    <citation type="journal article" date="2014" name="Proc. Natl. Acad. Sci. U.S.A.">
        <title>Extensive sampling of basidiomycete genomes demonstrates inadequacy of the white-rot/brown-rot paradigm for wood decay fungi.</title>
        <authorList>
            <person name="Riley R."/>
            <person name="Salamov A.A."/>
            <person name="Brown D.W."/>
            <person name="Nagy L.G."/>
            <person name="Floudas D."/>
            <person name="Held B.W."/>
            <person name="Levasseur A."/>
            <person name="Lombard V."/>
            <person name="Morin E."/>
            <person name="Otillar R."/>
            <person name="Lindquist E.A."/>
            <person name="Sun H."/>
            <person name="LaButti K.M."/>
            <person name="Schmutz J."/>
            <person name="Jabbour D."/>
            <person name="Luo H."/>
            <person name="Baker S.E."/>
            <person name="Pisabarro A.G."/>
            <person name="Walton J.D."/>
            <person name="Blanchette R.A."/>
            <person name="Henrissat B."/>
            <person name="Martin F."/>
            <person name="Cullen D."/>
            <person name="Hibbett D.S."/>
            <person name="Grigoriev I.V."/>
        </authorList>
    </citation>
    <scope>NUCLEOTIDE SEQUENCE [LARGE SCALE GENOMIC DNA]</scope>
    <source>
        <strain evidence="3">FD-172 SS1</strain>
    </source>
</reference>